<dbReference type="OrthoDB" id="9785326at2"/>
<feature type="chain" id="PRO_5013223179" evidence="3">
    <location>
        <begin position="25"/>
        <end position="249"/>
    </location>
</feature>
<keyword evidence="2 3" id="KW-0732">Signal</keyword>
<dbReference type="PROSITE" id="PS51257">
    <property type="entry name" value="PROKAR_LIPOPROTEIN"/>
    <property type="match status" value="1"/>
</dbReference>
<evidence type="ECO:0000256" key="3">
    <source>
        <dbReference type="SAM" id="SignalP"/>
    </source>
</evidence>
<dbReference type="GO" id="GO:0016020">
    <property type="term" value="C:membrane"/>
    <property type="evidence" value="ECO:0007669"/>
    <property type="project" value="InterPro"/>
</dbReference>
<sequence>MLTKLGLNLRYPFVFLGFFSVVTACTPAPDGVTVFDPYEEQNRQVHEFNKSVFNSFFGSGGSDTEIPPEIADTVVNFADNISMPGMALNGLLQGNFEAALTNAARFVVNTTFGIGGIADLATELGLEEQETDFGETLAIWGVPEGAYLELPILGPSTERAFAGRIVDSLIDPLDEVGFAFQSDYSLAATIAKRIVRGSQLSGTIDSVLSESADSYAQQRLIYLQNRRFELGTTPEEEAVDPYDELFGDP</sequence>
<proteinExistence type="inferred from homology"/>
<dbReference type="RefSeq" id="WP_072900695.1">
    <property type="nucleotide sequence ID" value="NZ_FQXB01000002.1"/>
</dbReference>
<dbReference type="Pfam" id="PF04333">
    <property type="entry name" value="MlaA"/>
    <property type="match status" value="1"/>
</dbReference>
<dbReference type="GO" id="GO:0120010">
    <property type="term" value="P:intermembrane phospholipid transfer"/>
    <property type="evidence" value="ECO:0007669"/>
    <property type="project" value="TreeGrafter"/>
</dbReference>
<dbReference type="PANTHER" id="PTHR30035">
    <property type="entry name" value="LIPOPROTEIN VACJ-RELATED"/>
    <property type="match status" value="1"/>
</dbReference>
<dbReference type="PANTHER" id="PTHR30035:SF3">
    <property type="entry name" value="INTERMEMBRANE PHOSPHOLIPID TRANSPORT SYSTEM LIPOPROTEIN MLAA"/>
    <property type="match status" value="1"/>
</dbReference>
<feature type="signal peptide" evidence="3">
    <location>
        <begin position="1"/>
        <end position="24"/>
    </location>
</feature>
<dbReference type="InterPro" id="IPR007428">
    <property type="entry name" value="MlaA"/>
</dbReference>
<evidence type="ECO:0000313" key="5">
    <source>
        <dbReference type="Proteomes" id="UP000184074"/>
    </source>
</evidence>
<dbReference type="EMBL" id="FQXB01000002">
    <property type="protein sequence ID" value="SHH06561.1"/>
    <property type="molecule type" value="Genomic_DNA"/>
</dbReference>
<organism evidence="4 5">
    <name type="scientific">Cognatiyoonia sediminum</name>
    <dbReference type="NCBI Taxonomy" id="1508389"/>
    <lineage>
        <taxon>Bacteria</taxon>
        <taxon>Pseudomonadati</taxon>
        <taxon>Pseudomonadota</taxon>
        <taxon>Alphaproteobacteria</taxon>
        <taxon>Rhodobacterales</taxon>
        <taxon>Paracoccaceae</taxon>
        <taxon>Cognatiyoonia</taxon>
    </lineage>
</organism>
<evidence type="ECO:0000313" key="4">
    <source>
        <dbReference type="EMBL" id="SHH06561.1"/>
    </source>
</evidence>
<dbReference type="STRING" id="1508389.SAMN05444003_1913"/>
<name>A0A1M5PYH4_9RHOB</name>
<accession>A0A1M5PYH4</accession>
<dbReference type="PRINTS" id="PR01805">
    <property type="entry name" value="VACJLIPOPROT"/>
</dbReference>
<reference evidence="4 5" key="1">
    <citation type="submission" date="2016-11" db="EMBL/GenBank/DDBJ databases">
        <authorList>
            <person name="Jaros S."/>
            <person name="Januszkiewicz K."/>
            <person name="Wedrychowicz H."/>
        </authorList>
    </citation>
    <scope>NUCLEOTIDE SEQUENCE [LARGE SCALE GENOMIC DNA]</scope>
    <source>
        <strain evidence="4 5">DSM 28715</strain>
    </source>
</reference>
<evidence type="ECO:0000256" key="1">
    <source>
        <dbReference type="ARBA" id="ARBA00010634"/>
    </source>
</evidence>
<keyword evidence="4" id="KW-0449">Lipoprotein</keyword>
<dbReference type="AlphaFoldDB" id="A0A1M5PYH4"/>
<keyword evidence="5" id="KW-1185">Reference proteome</keyword>
<comment type="similarity">
    <text evidence="1">Belongs to the MlaA family.</text>
</comment>
<evidence type="ECO:0000256" key="2">
    <source>
        <dbReference type="ARBA" id="ARBA00022729"/>
    </source>
</evidence>
<protein>
    <submittedName>
        <fullName evidence="4">Phospholipid-binding lipoprotein MlaA</fullName>
    </submittedName>
</protein>
<dbReference type="Proteomes" id="UP000184074">
    <property type="component" value="Unassembled WGS sequence"/>
</dbReference>
<gene>
    <name evidence="4" type="ORF">SAMN05444003_1913</name>
</gene>